<protein>
    <submittedName>
        <fullName evidence="2">Uncharacterized protein</fullName>
    </submittedName>
</protein>
<dbReference type="RefSeq" id="WP_022556355.1">
    <property type="nucleotide sequence ID" value="NC_022535.1"/>
</dbReference>
<dbReference type="EMBL" id="HG518322">
    <property type="protein sequence ID" value="CDI08692.1"/>
    <property type="molecule type" value="Genomic_DNA"/>
</dbReference>
<gene>
    <name evidence="2" type="ORF">BN877_I1796</name>
</gene>
<name>U4PXT2_9HYPH</name>
<organism evidence="2 3">
    <name type="scientific">Agrobacterium pusense</name>
    <dbReference type="NCBI Taxonomy" id="648995"/>
    <lineage>
        <taxon>Bacteria</taxon>
        <taxon>Pseudomonadati</taxon>
        <taxon>Pseudomonadota</taxon>
        <taxon>Alphaproteobacteria</taxon>
        <taxon>Hyphomicrobiales</taxon>
        <taxon>Rhizobiaceae</taxon>
        <taxon>Rhizobium/Agrobacterium group</taxon>
        <taxon>Agrobacterium</taxon>
    </lineage>
</organism>
<evidence type="ECO:0000313" key="3">
    <source>
        <dbReference type="Proteomes" id="UP000016944"/>
    </source>
</evidence>
<dbReference type="KEGG" id="rir:BN877_I1796"/>
<evidence type="ECO:0000313" key="2">
    <source>
        <dbReference type="EMBL" id="CDI08692.1"/>
    </source>
</evidence>
<feature type="region of interest" description="Disordered" evidence="1">
    <location>
        <begin position="1"/>
        <end position="52"/>
    </location>
</feature>
<sequence length="74" mass="7789">MGNLLGGGSKEAANLQKQEAAAQQRRTLADLARQQAEVDQATSGKTGRKTGSRMLAFMNESFLSGSGNDKFGQA</sequence>
<reference evidence="2 3" key="1">
    <citation type="journal article" date="2013" name="Genome Announc.">
        <title>Complete Genome Sequence of the Sesbania Symbiont and Rice Growth-Promoting Endophyte Rhizobium sp. Strain IRBG74.</title>
        <authorList>
            <person name="Crook M.B."/>
            <person name="Mitra S."/>
            <person name="Ane J.M."/>
            <person name="Sadowsky M.J."/>
            <person name="Gyaneshwar P."/>
        </authorList>
    </citation>
    <scope>NUCLEOTIDE SEQUENCE [LARGE SCALE GENOMIC DNA]</scope>
    <source>
        <strain evidence="2 3">IRBG74</strain>
    </source>
</reference>
<accession>U4PXT2</accession>
<dbReference type="Proteomes" id="UP000016944">
    <property type="component" value="Chromosome I"/>
</dbReference>
<evidence type="ECO:0000256" key="1">
    <source>
        <dbReference type="SAM" id="MobiDB-lite"/>
    </source>
</evidence>
<dbReference type="PATRIC" id="fig|424182.3.peg.1779"/>
<dbReference type="AlphaFoldDB" id="U4PXT2"/>
<proteinExistence type="predicted"/>
<dbReference type="HOGENOM" id="CLU_2685320_0_0_5"/>